<keyword evidence="2" id="KW-0472">Membrane</keyword>
<dbReference type="Pfam" id="PF04525">
    <property type="entry name" value="LOR"/>
    <property type="match status" value="1"/>
</dbReference>
<gene>
    <name evidence="3" type="ORF">FRX31_006777</name>
</gene>
<dbReference type="Gene3D" id="2.40.160.200">
    <property type="entry name" value="LURP1-related"/>
    <property type="match status" value="1"/>
</dbReference>
<dbReference type="InterPro" id="IPR038595">
    <property type="entry name" value="LOR_sf"/>
</dbReference>
<keyword evidence="2" id="KW-1133">Transmembrane helix</keyword>
<protein>
    <submittedName>
        <fullName evidence="3">Lurp-one-related</fullName>
    </submittedName>
</protein>
<evidence type="ECO:0000256" key="1">
    <source>
        <dbReference type="ARBA" id="ARBA00005437"/>
    </source>
</evidence>
<dbReference type="PANTHER" id="PTHR31087">
    <property type="match status" value="1"/>
</dbReference>
<dbReference type="InterPro" id="IPR025659">
    <property type="entry name" value="Tubby-like_C"/>
</dbReference>
<dbReference type="SUPFAM" id="SSF54518">
    <property type="entry name" value="Tubby C-terminal domain-like"/>
    <property type="match status" value="1"/>
</dbReference>
<evidence type="ECO:0000256" key="2">
    <source>
        <dbReference type="SAM" id="Phobius"/>
    </source>
</evidence>
<dbReference type="Proteomes" id="UP000554482">
    <property type="component" value="Unassembled WGS sequence"/>
</dbReference>
<dbReference type="PANTHER" id="PTHR31087:SF85">
    <property type="entry name" value="PROTEIN LURP-ONE-RELATED 7"/>
    <property type="match status" value="1"/>
</dbReference>
<reference evidence="3 4" key="1">
    <citation type="submission" date="2020-06" db="EMBL/GenBank/DDBJ databases">
        <title>Transcriptomic and genomic resources for Thalictrum thalictroides and T. hernandezii: Facilitating candidate gene discovery in an emerging model plant lineage.</title>
        <authorList>
            <person name="Arias T."/>
            <person name="Riano-Pachon D.M."/>
            <person name="Di Stilio V.S."/>
        </authorList>
    </citation>
    <scope>NUCLEOTIDE SEQUENCE [LARGE SCALE GENOMIC DNA]</scope>
    <source>
        <strain evidence="4">cv. WT478/WT964</strain>
        <tissue evidence="3">Leaves</tissue>
    </source>
</reference>
<keyword evidence="4" id="KW-1185">Reference proteome</keyword>
<accession>A0A7J6X494</accession>
<sequence length="287" mass="33225">MAQEQACPSSSNSIQVIGSKYCSQYGPVDLAMVKKITNIIYSDYVVSHQDNKTIKFYVRRDCDSIHQEFVLRDYADEPLVTIRKKIFTTQERWQVYRGPNTDDKDLLFSVTKSWMKHVALNIYLSFNIIEDVCDFKIAENWLSKNTCDVYMGDNIIAQIQKKEILGNNRLFENDKLMLNVYPYVDYAFIVALSVIANEMDCLEDRKTLPIILAYQIFQHPFKFMARLLGMLIAMARFLGEVKFKGCAWFATTECDLQITVMAWCCTAVTYTVTYLLLIGYHLVNTSK</sequence>
<comment type="similarity">
    <text evidence="1">Belongs to the LOR family.</text>
</comment>
<feature type="transmembrane region" description="Helical" evidence="2">
    <location>
        <begin position="260"/>
        <end position="283"/>
    </location>
</feature>
<dbReference type="InterPro" id="IPR007612">
    <property type="entry name" value="LOR"/>
</dbReference>
<dbReference type="EMBL" id="JABWDY010006500">
    <property type="protein sequence ID" value="KAF5203635.1"/>
    <property type="molecule type" value="Genomic_DNA"/>
</dbReference>
<organism evidence="3 4">
    <name type="scientific">Thalictrum thalictroides</name>
    <name type="common">Rue-anemone</name>
    <name type="synonym">Anemone thalictroides</name>
    <dbReference type="NCBI Taxonomy" id="46969"/>
    <lineage>
        <taxon>Eukaryota</taxon>
        <taxon>Viridiplantae</taxon>
        <taxon>Streptophyta</taxon>
        <taxon>Embryophyta</taxon>
        <taxon>Tracheophyta</taxon>
        <taxon>Spermatophyta</taxon>
        <taxon>Magnoliopsida</taxon>
        <taxon>Ranunculales</taxon>
        <taxon>Ranunculaceae</taxon>
        <taxon>Thalictroideae</taxon>
        <taxon>Thalictrum</taxon>
    </lineage>
</organism>
<keyword evidence="2" id="KW-0812">Transmembrane</keyword>
<dbReference type="OrthoDB" id="97518at2759"/>
<evidence type="ECO:0000313" key="4">
    <source>
        <dbReference type="Proteomes" id="UP000554482"/>
    </source>
</evidence>
<comment type="caution">
    <text evidence="3">The sequence shown here is derived from an EMBL/GenBank/DDBJ whole genome shotgun (WGS) entry which is preliminary data.</text>
</comment>
<dbReference type="AlphaFoldDB" id="A0A7J6X494"/>
<proteinExistence type="inferred from homology"/>
<evidence type="ECO:0000313" key="3">
    <source>
        <dbReference type="EMBL" id="KAF5203635.1"/>
    </source>
</evidence>
<name>A0A7J6X494_THATH</name>